<feature type="region of interest" description="Disordered" evidence="1">
    <location>
        <begin position="1"/>
        <end position="29"/>
    </location>
</feature>
<accession>D7FZ46</accession>
<evidence type="ECO:0000313" key="2">
    <source>
        <dbReference type="EMBL" id="CBJ32663.1"/>
    </source>
</evidence>
<dbReference type="AlphaFoldDB" id="D7FZ46"/>
<protein>
    <submittedName>
        <fullName evidence="2">Uncharacterized protein</fullName>
    </submittedName>
</protein>
<sequence>MATPVFARGGMVSKTADTPERQGSLGFKGVSQRTSHPCSLCKVKQTADADDVGGQLGERDYDVVKNRRTRRECEHGRSKLLEMGFGTGEAVKLSKELGIVEPHPTLVGHPRALWDLTSMHSPMVCVGSELLHLNNLNHLGQSQTFLLDLLSPAGREHVAGIFRQGRTLLGAGVSPLKNPVKDYPGYTGAQKALFGSVQLIVLRGLLLSTAMMKHYLNSTALKKYNGEIWGHVSPEEVRDRVLEYFQASSSLSFAANGQEFTDFDLLQLHTRAGDYVENAKLTLGRAGVRTSNHMWLHFADSIKAHGHHQNADVSEGGHQHHKKHNKSGSSRDPPAHHARNTNTKLALMRLATSETYTATRYSYSKKTMITETVTSGPGCQRVLQALDDSLSGGITNVVDGTEGTKPTAAMLAGQPHGSATWRATILRQDAAPNDVRAGSAGSGVAPDDVGGGSSGGGGPREAWEACLSKGAVRPSAGAILNANTLWYACGRSDGDGRDVCKELRCSSCWEGGGKSLKNDEIICHRIKHGVPAKISSGLGRFKGGDVKAATAGGATPRDWVAGSGQGDAVEIFTNPMAKRDDLSGDGHVTLGRILYFFDLEGNRRPDSIPDAGPAMEFVLAYEFVACGSGRSKKADSVTQHPTYWLQGGVKQVPSVYPIEAIRRHVMMYHHCPASSFATGVSHTPAPDSCGLHADHRARGGGKVWKHHYRLAAANPGHGTRTCRTSTGGVLFRTVLSETRCGLVRVVVFDVGWSGCLCGKIPHWHPSSSSPSCH</sequence>
<organism evidence="2 3">
    <name type="scientific">Ectocarpus siliculosus</name>
    <name type="common">Brown alga</name>
    <name type="synonym">Conferva siliculosa</name>
    <dbReference type="NCBI Taxonomy" id="2880"/>
    <lineage>
        <taxon>Eukaryota</taxon>
        <taxon>Sar</taxon>
        <taxon>Stramenopiles</taxon>
        <taxon>Ochrophyta</taxon>
        <taxon>PX clade</taxon>
        <taxon>Phaeophyceae</taxon>
        <taxon>Ectocarpales</taxon>
        <taxon>Ectocarpaceae</taxon>
        <taxon>Ectocarpus</taxon>
    </lineage>
</organism>
<proteinExistence type="predicted"/>
<feature type="compositionally biased region" description="Gly residues" evidence="1">
    <location>
        <begin position="449"/>
        <end position="458"/>
    </location>
</feature>
<gene>
    <name evidence="2" type="ORF">Esi_0354_0036</name>
</gene>
<dbReference type="InParanoid" id="D7FZ46"/>
<dbReference type="EMBL" id="FN649760">
    <property type="protein sequence ID" value="CBJ32663.1"/>
    <property type="molecule type" value="Genomic_DNA"/>
</dbReference>
<reference evidence="2 3" key="1">
    <citation type="journal article" date="2010" name="Nature">
        <title>The Ectocarpus genome and the independent evolution of multicellularity in brown algae.</title>
        <authorList>
            <person name="Cock J.M."/>
            <person name="Sterck L."/>
            <person name="Rouze P."/>
            <person name="Scornet D."/>
            <person name="Allen A.E."/>
            <person name="Amoutzias G."/>
            <person name="Anthouard V."/>
            <person name="Artiguenave F."/>
            <person name="Aury J.M."/>
            <person name="Badger J.H."/>
            <person name="Beszteri B."/>
            <person name="Billiau K."/>
            <person name="Bonnet E."/>
            <person name="Bothwell J.H."/>
            <person name="Bowler C."/>
            <person name="Boyen C."/>
            <person name="Brownlee C."/>
            <person name="Carrano C.J."/>
            <person name="Charrier B."/>
            <person name="Cho G.Y."/>
            <person name="Coelho S.M."/>
            <person name="Collen J."/>
            <person name="Corre E."/>
            <person name="Da Silva C."/>
            <person name="Delage L."/>
            <person name="Delaroque N."/>
            <person name="Dittami S.M."/>
            <person name="Doulbeau S."/>
            <person name="Elias M."/>
            <person name="Farnham G."/>
            <person name="Gachon C.M."/>
            <person name="Gschloessl B."/>
            <person name="Heesch S."/>
            <person name="Jabbari K."/>
            <person name="Jubin C."/>
            <person name="Kawai H."/>
            <person name="Kimura K."/>
            <person name="Kloareg B."/>
            <person name="Kupper F.C."/>
            <person name="Lang D."/>
            <person name="Le Bail A."/>
            <person name="Leblanc C."/>
            <person name="Lerouge P."/>
            <person name="Lohr M."/>
            <person name="Lopez P.J."/>
            <person name="Martens C."/>
            <person name="Maumus F."/>
            <person name="Michel G."/>
            <person name="Miranda-Saavedra D."/>
            <person name="Morales J."/>
            <person name="Moreau H."/>
            <person name="Motomura T."/>
            <person name="Nagasato C."/>
            <person name="Napoli C.A."/>
            <person name="Nelson D.R."/>
            <person name="Nyvall-Collen P."/>
            <person name="Peters A.F."/>
            <person name="Pommier C."/>
            <person name="Potin P."/>
            <person name="Poulain J."/>
            <person name="Quesneville H."/>
            <person name="Read B."/>
            <person name="Rensing S.A."/>
            <person name="Ritter A."/>
            <person name="Rousvoal S."/>
            <person name="Samanta M."/>
            <person name="Samson G."/>
            <person name="Schroeder D.C."/>
            <person name="Segurens B."/>
            <person name="Strittmatter M."/>
            <person name="Tonon T."/>
            <person name="Tregear J.W."/>
            <person name="Valentin K."/>
            <person name="von Dassow P."/>
            <person name="Yamagishi T."/>
            <person name="Van de Peer Y."/>
            <person name="Wincker P."/>
        </authorList>
    </citation>
    <scope>NUCLEOTIDE SEQUENCE [LARGE SCALE GENOMIC DNA]</scope>
    <source>
        <strain evidence="3">Ec32 / CCAP1310/4</strain>
    </source>
</reference>
<evidence type="ECO:0000256" key="1">
    <source>
        <dbReference type="SAM" id="MobiDB-lite"/>
    </source>
</evidence>
<dbReference type="Proteomes" id="UP000002630">
    <property type="component" value="Unassembled WGS sequence"/>
</dbReference>
<name>D7FZ46_ECTSI</name>
<evidence type="ECO:0000313" key="3">
    <source>
        <dbReference type="Proteomes" id="UP000002630"/>
    </source>
</evidence>
<feature type="region of interest" description="Disordered" evidence="1">
    <location>
        <begin position="306"/>
        <end position="342"/>
    </location>
</feature>
<feature type="region of interest" description="Disordered" evidence="1">
    <location>
        <begin position="433"/>
        <end position="458"/>
    </location>
</feature>
<keyword evidence="3" id="KW-1185">Reference proteome</keyword>